<gene>
    <name evidence="5" type="ORF">QUF89_17175</name>
</gene>
<dbReference type="GO" id="GO:0005886">
    <property type="term" value="C:plasma membrane"/>
    <property type="evidence" value="ECO:0007669"/>
    <property type="project" value="TreeGrafter"/>
</dbReference>
<reference evidence="5" key="1">
    <citation type="submission" date="2023-06" db="EMBL/GenBank/DDBJ databases">
        <title>Comparative genomics of Bacillaceae isolates and their secondary metabolite potential.</title>
        <authorList>
            <person name="Song L."/>
            <person name="Nielsen L.J."/>
            <person name="Mohite O."/>
            <person name="Xu X."/>
            <person name="Weber T."/>
            <person name="Kovacs A.T."/>
        </authorList>
    </citation>
    <scope>NUCLEOTIDE SEQUENCE</scope>
    <source>
        <strain evidence="5">D8_B_37</strain>
    </source>
</reference>
<dbReference type="AlphaFoldDB" id="A0AAW7IR78"/>
<organism evidence="5 6">
    <name type="scientific">Peribacillus simplex</name>
    <dbReference type="NCBI Taxonomy" id="1478"/>
    <lineage>
        <taxon>Bacteria</taxon>
        <taxon>Bacillati</taxon>
        <taxon>Bacillota</taxon>
        <taxon>Bacilli</taxon>
        <taxon>Bacillales</taxon>
        <taxon>Bacillaceae</taxon>
        <taxon>Peribacillus</taxon>
    </lineage>
</organism>
<dbReference type="InterPro" id="IPR051310">
    <property type="entry name" value="MCP_chemotaxis"/>
</dbReference>
<dbReference type="SUPFAM" id="SSF58104">
    <property type="entry name" value="Methyl-accepting chemotaxis protein (MCP) signaling domain"/>
    <property type="match status" value="1"/>
</dbReference>
<dbReference type="PANTHER" id="PTHR43531:SF11">
    <property type="entry name" value="METHYL-ACCEPTING CHEMOTAXIS PROTEIN 3"/>
    <property type="match status" value="1"/>
</dbReference>
<dbReference type="Pfam" id="PF00015">
    <property type="entry name" value="MCPsignal"/>
    <property type="match status" value="1"/>
</dbReference>
<feature type="domain" description="Methyl-accepting transducer" evidence="4">
    <location>
        <begin position="1"/>
        <end position="44"/>
    </location>
</feature>
<dbReference type="GO" id="GO:0004888">
    <property type="term" value="F:transmembrane signaling receptor activity"/>
    <property type="evidence" value="ECO:0007669"/>
    <property type="project" value="TreeGrafter"/>
</dbReference>
<dbReference type="Proteomes" id="UP001234602">
    <property type="component" value="Unassembled WGS sequence"/>
</dbReference>
<dbReference type="PROSITE" id="PS50111">
    <property type="entry name" value="CHEMOTAXIS_TRANSDUC_2"/>
    <property type="match status" value="1"/>
</dbReference>
<comment type="similarity">
    <text evidence="2">Belongs to the methyl-accepting chemotaxis (MCP) protein family.</text>
</comment>
<keyword evidence="3" id="KW-0807">Transducer</keyword>
<accession>A0AAW7IR78</accession>
<protein>
    <submittedName>
        <fullName evidence="5">Methyl-accepting chemotaxis protein</fullName>
    </submittedName>
</protein>
<evidence type="ECO:0000256" key="3">
    <source>
        <dbReference type="PROSITE-ProRule" id="PRU00284"/>
    </source>
</evidence>
<dbReference type="RefSeq" id="WP_081108994.1">
    <property type="nucleotide sequence ID" value="NZ_CP011008.1"/>
</dbReference>
<dbReference type="PANTHER" id="PTHR43531">
    <property type="entry name" value="PROTEIN ICFG"/>
    <property type="match status" value="1"/>
</dbReference>
<evidence type="ECO:0000313" key="5">
    <source>
        <dbReference type="EMBL" id="MDM5453876.1"/>
    </source>
</evidence>
<evidence type="ECO:0000256" key="2">
    <source>
        <dbReference type="ARBA" id="ARBA00029447"/>
    </source>
</evidence>
<sequence>MEAAHAGEHGNGFAAVSNELRKLAEQTKKSIAEMGAIVQTSNEL</sequence>
<keyword evidence="1" id="KW-0145">Chemotaxis</keyword>
<evidence type="ECO:0000259" key="4">
    <source>
        <dbReference type="PROSITE" id="PS50111"/>
    </source>
</evidence>
<dbReference type="GO" id="GO:0006935">
    <property type="term" value="P:chemotaxis"/>
    <property type="evidence" value="ECO:0007669"/>
    <property type="project" value="UniProtKB-KW"/>
</dbReference>
<comment type="caution">
    <text evidence="5">The sequence shown here is derived from an EMBL/GenBank/DDBJ whole genome shotgun (WGS) entry which is preliminary data.</text>
</comment>
<dbReference type="EMBL" id="JAUCEY010000008">
    <property type="protein sequence ID" value="MDM5453876.1"/>
    <property type="molecule type" value="Genomic_DNA"/>
</dbReference>
<dbReference type="InterPro" id="IPR004089">
    <property type="entry name" value="MCPsignal_dom"/>
</dbReference>
<name>A0AAW7IR78_9BACI</name>
<evidence type="ECO:0000313" key="6">
    <source>
        <dbReference type="Proteomes" id="UP001234602"/>
    </source>
</evidence>
<dbReference type="Gene3D" id="1.10.287.950">
    <property type="entry name" value="Methyl-accepting chemotaxis protein"/>
    <property type="match status" value="1"/>
</dbReference>
<evidence type="ECO:0000256" key="1">
    <source>
        <dbReference type="ARBA" id="ARBA00022500"/>
    </source>
</evidence>
<dbReference type="GO" id="GO:0007165">
    <property type="term" value="P:signal transduction"/>
    <property type="evidence" value="ECO:0007669"/>
    <property type="project" value="UniProtKB-KW"/>
</dbReference>
<proteinExistence type="inferred from homology"/>